<dbReference type="Proteomes" id="UP000573603">
    <property type="component" value="Unassembled WGS sequence"/>
</dbReference>
<reference evidence="1 2" key="1">
    <citation type="journal article" date="2020" name="BMC Genomics">
        <title>Correction to: Identification and distribution of gene clusters required for synthesis of sphingolipid metabolism inhibitors in diverse species of the filamentous fungus Fusarium.</title>
        <authorList>
            <person name="Kim H.S."/>
            <person name="Lohmar J.M."/>
            <person name="Busman M."/>
            <person name="Brown D.W."/>
            <person name="Naumann T.A."/>
            <person name="Divon H.H."/>
            <person name="Lysoe E."/>
            <person name="Uhlig S."/>
            <person name="Proctor R.H."/>
        </authorList>
    </citation>
    <scope>NUCLEOTIDE SEQUENCE [LARGE SCALE GENOMIC DNA]</scope>
    <source>
        <strain evidence="1 2">NRRL 25214</strain>
    </source>
</reference>
<comment type="caution">
    <text evidence="1">The sequence shown here is derived from an EMBL/GenBank/DDBJ whole genome shotgun (WGS) entry which is preliminary data.</text>
</comment>
<dbReference type="EMBL" id="JABEVY010000094">
    <property type="protein sequence ID" value="KAF5250251.1"/>
    <property type="molecule type" value="Genomic_DNA"/>
</dbReference>
<proteinExistence type="predicted"/>
<sequence length="955" mass="108661">MAELALAIIPLGITVTSGLVKYLKAFSDHDDDRSRLVRQAERFASTFQSLGAVLKRPRLNPELSVSVSEASGCLRECQKTLEELDILQQKIFATTTSAVSTIPPARTKGKFKDGCKKLMYPLRKCDIETLEGALNKLSTTLTIALGMLHLDEGSLTRKMLGEQMVKIQKNAVVNSNTLAVIEELRQPISKIDTALPVLQTSVDSIVPHFDQRLDLISSQQLQIQAQIKSFFDMASARNRDNLETNQQFSYSQSEEQAKSLAAREVEQELGTLVDRAEPVFMCSCYLRRVHYWLKTLQSANSPFMRLTCQGLINFLVAAGASITFRNNHGDLALHGVIGGTFAPASIYGQLNPREDIADRSKYRYPYQRNRRALLDYYVDNQSVANIHYGPLGLAVIRNNLLEVERLVAIHPHTLDEVSHYGETPLHIAIYRLDILKILAKKANSEVWIQYSKEGATILNLAIQVSHEICNPKEDLDESCCPCTLPLRIILAAGCPIIPHRDFRCHSFDASEWFLFTASSHCKTLLAKELRSRRRHLRDLARNRISITEFSIFTALEEVPDIDAIEMDRLLRHKGILGLGPLSTFADEDLHSQPFQEFGYYSRSIFFDLKGPEEADLFMDCGFKIICNDEEYDSSLDRALLSTGNRYFQGGNRHISLDYAMWLFEHQAPLWKWCYRFTGPMPSIFVIADILGMQPYKVPMQDKTSDRAERYLFESTLVDNCSCLCSPEGCNPFTSRMKWLAHPHENTEGLTPQDYAMRFCSHVEIYGRSMSLSHHIIMVQQATFSALKLRHTCLDRPGYSHRPSHKSPMCFLDPMIELEPDEKEFETLNVDVEAMNQLDEVIAMFQEFVLTGRQTTISSKSDDSNTDYSAFNDPSALGIENLYYQRLLNFWEHIWVDRMQVALDTVAKGWENKLHGQDDIVQISTCEEAVQETTDSIWGDDDDETFNRIIQRIQDI</sequence>
<dbReference type="AlphaFoldDB" id="A0A8H5E874"/>
<protein>
    <recommendedName>
        <fullName evidence="3">Fungal N-terminal domain-containing protein</fullName>
    </recommendedName>
</protein>
<evidence type="ECO:0008006" key="3">
    <source>
        <dbReference type="Google" id="ProtNLM"/>
    </source>
</evidence>
<accession>A0A8H5E874</accession>
<dbReference type="InterPro" id="IPR036770">
    <property type="entry name" value="Ankyrin_rpt-contain_sf"/>
</dbReference>
<dbReference type="Gene3D" id="1.25.40.20">
    <property type="entry name" value="Ankyrin repeat-containing domain"/>
    <property type="match status" value="1"/>
</dbReference>
<keyword evidence="2" id="KW-1185">Reference proteome</keyword>
<gene>
    <name evidence="1" type="ORF">FANTH_4528</name>
</gene>
<evidence type="ECO:0000313" key="2">
    <source>
        <dbReference type="Proteomes" id="UP000573603"/>
    </source>
</evidence>
<organism evidence="1 2">
    <name type="scientific">Fusarium anthophilum</name>
    <dbReference type="NCBI Taxonomy" id="48485"/>
    <lineage>
        <taxon>Eukaryota</taxon>
        <taxon>Fungi</taxon>
        <taxon>Dikarya</taxon>
        <taxon>Ascomycota</taxon>
        <taxon>Pezizomycotina</taxon>
        <taxon>Sordariomycetes</taxon>
        <taxon>Hypocreomycetidae</taxon>
        <taxon>Hypocreales</taxon>
        <taxon>Nectriaceae</taxon>
        <taxon>Fusarium</taxon>
        <taxon>Fusarium fujikuroi species complex</taxon>
    </lineage>
</organism>
<name>A0A8H5E874_9HYPO</name>
<evidence type="ECO:0000313" key="1">
    <source>
        <dbReference type="EMBL" id="KAF5250251.1"/>
    </source>
</evidence>
<dbReference type="SUPFAM" id="SSF48403">
    <property type="entry name" value="Ankyrin repeat"/>
    <property type="match status" value="1"/>
</dbReference>